<protein>
    <submittedName>
        <fullName evidence="2">Uncharacterized protein</fullName>
    </submittedName>
</protein>
<proteinExistence type="predicted"/>
<dbReference type="AlphaFoldDB" id="A0A084E3H8"/>
<evidence type="ECO:0000313" key="8">
    <source>
        <dbReference type="Proteomes" id="UP000515377"/>
    </source>
</evidence>
<dbReference type="RefSeq" id="WP_017182821.1">
    <property type="nucleotide sequence ID" value="NZ_CAUUIR010000076.1"/>
</dbReference>
<gene>
    <name evidence="3" type="ORF">AX777_13190</name>
    <name evidence="2" type="ORF">CP98_05087</name>
    <name evidence="1" type="ORF">EBF16_18940</name>
    <name evidence="4" type="ORF">H3V42_25890</name>
</gene>
<evidence type="ECO:0000313" key="4">
    <source>
        <dbReference type="EMBL" id="QNG45206.1"/>
    </source>
</evidence>
<dbReference type="Proteomes" id="UP000028534">
    <property type="component" value="Unassembled WGS sequence"/>
</dbReference>
<dbReference type="EMBL" id="LSTR01000030">
    <property type="protein sequence ID" value="OAH44334.1"/>
    <property type="molecule type" value="Genomic_DNA"/>
</dbReference>
<organism evidence="2 5">
    <name type="scientific">Sphingobium yanoikuyae</name>
    <name type="common">Sphingomonas yanoikuyae</name>
    <dbReference type="NCBI Taxonomy" id="13690"/>
    <lineage>
        <taxon>Bacteria</taxon>
        <taxon>Pseudomonadati</taxon>
        <taxon>Pseudomonadota</taxon>
        <taxon>Alphaproteobacteria</taxon>
        <taxon>Sphingomonadales</taxon>
        <taxon>Sphingomonadaceae</taxon>
        <taxon>Sphingobium</taxon>
    </lineage>
</organism>
<dbReference type="EMBL" id="CP033230">
    <property type="protein sequence ID" value="AYO78781.1"/>
    <property type="molecule type" value="Genomic_DNA"/>
</dbReference>
<name>A0A084E3H8_SPHYA</name>
<dbReference type="EMBL" id="CP060122">
    <property type="protein sequence ID" value="QNG45206.1"/>
    <property type="molecule type" value="Genomic_DNA"/>
</dbReference>
<sequence>MSGNDNLLWLDHLPVGWAQLYRDLLSDLAAAGLNVSVDEAKEKFGSLRIHLEPMVPEARPYIAAAEEQSKFTCQKCGDPGEMLMRNRIVATLCPVHGHGFSKPVRPPVVTVYMKPGNISDE</sequence>
<reference evidence="4 8" key="4">
    <citation type="submission" date="2020-07" db="EMBL/GenBank/DDBJ databases">
        <title>Whole genome sequence of Sphingobium yanoikuyae A3.</title>
        <authorList>
            <person name="Han S.-S."/>
        </authorList>
    </citation>
    <scope>NUCLEOTIDE SEQUENCE [LARGE SCALE GENOMIC DNA]</scope>
    <source>
        <strain evidence="4 8">A3</strain>
    </source>
</reference>
<dbReference type="Proteomes" id="UP000077262">
    <property type="component" value="Unassembled WGS sequence"/>
</dbReference>
<evidence type="ECO:0000313" key="6">
    <source>
        <dbReference type="Proteomes" id="UP000077262"/>
    </source>
</evidence>
<reference evidence="1 7" key="3">
    <citation type="submission" date="2018-10" db="EMBL/GenBank/DDBJ databases">
        <title>Characterization and genome analysis of a novel bacterium Sphingobium yanoikuyae SJTF8 capable of degrading PAHs.</title>
        <authorList>
            <person name="Yin C."/>
            <person name="Xiong W."/>
            <person name="Liang R."/>
        </authorList>
    </citation>
    <scope>NUCLEOTIDE SEQUENCE [LARGE SCALE GENOMIC DNA]</scope>
    <source>
        <strain evidence="1 7">SJTF8</strain>
    </source>
</reference>
<dbReference type="EMBL" id="JGVR01000064">
    <property type="protein sequence ID" value="KEZ12520.1"/>
    <property type="molecule type" value="Genomic_DNA"/>
</dbReference>
<evidence type="ECO:0000313" key="3">
    <source>
        <dbReference type="EMBL" id="OAH44334.1"/>
    </source>
</evidence>
<evidence type="ECO:0000313" key="1">
    <source>
        <dbReference type="EMBL" id="AYO78781.1"/>
    </source>
</evidence>
<dbReference type="OrthoDB" id="7906710at2"/>
<reference evidence="2 5" key="1">
    <citation type="submission" date="2014-03" db="EMBL/GenBank/DDBJ databases">
        <title>Genome sequence of Sphingobium yanoikuyae B1.</title>
        <authorList>
            <person name="Gan H.M."/>
            <person name="Gan H.Y."/>
            <person name="Savka M.A."/>
        </authorList>
    </citation>
    <scope>NUCLEOTIDE SEQUENCE [LARGE SCALE GENOMIC DNA]</scope>
    <source>
        <strain evidence="2 5">B1</strain>
    </source>
</reference>
<dbReference type="PATRIC" id="fig|13690.10.peg.5258"/>
<reference evidence="3 6" key="2">
    <citation type="submission" date="2016-02" db="EMBL/GenBank/DDBJ databases">
        <authorList>
            <person name="Wen L."/>
            <person name="He K."/>
            <person name="Yang H."/>
        </authorList>
    </citation>
    <scope>NUCLEOTIDE SEQUENCE [LARGE SCALE GENOMIC DNA]</scope>
    <source>
        <strain evidence="3 6">CD09_2</strain>
    </source>
</reference>
<evidence type="ECO:0000313" key="2">
    <source>
        <dbReference type="EMBL" id="KEZ12520.1"/>
    </source>
</evidence>
<accession>A0A084E3H8</accession>
<evidence type="ECO:0000313" key="7">
    <source>
        <dbReference type="Proteomes" id="UP000280708"/>
    </source>
</evidence>
<dbReference type="Proteomes" id="UP000280708">
    <property type="component" value="Chromosome"/>
</dbReference>
<evidence type="ECO:0000313" key="5">
    <source>
        <dbReference type="Proteomes" id="UP000028534"/>
    </source>
</evidence>
<dbReference type="STRING" id="13690.AX777_13190"/>
<dbReference type="Proteomes" id="UP000515377">
    <property type="component" value="Chromosome"/>
</dbReference>